<dbReference type="PANTHER" id="PTHR33254:SF4">
    <property type="entry name" value="4-HYDROXY-4-METHYL-2-OXOGLUTARATE ALDOLASE 3-RELATED"/>
    <property type="match status" value="1"/>
</dbReference>
<comment type="caution">
    <text evidence="13">The sequence shown here is derived from an EMBL/GenBank/DDBJ whole genome shotgun (WGS) entry which is preliminary data.</text>
</comment>
<gene>
    <name evidence="13" type="ORF">GCM10008986_08100</name>
</gene>
<comment type="cofactor">
    <cofactor evidence="2">
        <name>a divalent metal cation</name>
        <dbReference type="ChEBI" id="CHEBI:60240"/>
    </cofactor>
</comment>
<comment type="catalytic activity">
    <reaction evidence="12">
        <text>oxaloacetate + H(+) = pyruvate + CO2</text>
        <dbReference type="Rhea" id="RHEA:15641"/>
        <dbReference type="ChEBI" id="CHEBI:15361"/>
        <dbReference type="ChEBI" id="CHEBI:15378"/>
        <dbReference type="ChEBI" id="CHEBI:16452"/>
        <dbReference type="ChEBI" id="CHEBI:16526"/>
        <dbReference type="EC" id="4.1.1.112"/>
    </reaction>
</comment>
<evidence type="ECO:0000256" key="1">
    <source>
        <dbReference type="ARBA" id="ARBA00001342"/>
    </source>
</evidence>
<evidence type="ECO:0000256" key="11">
    <source>
        <dbReference type="ARBA" id="ARBA00032305"/>
    </source>
</evidence>
<evidence type="ECO:0000256" key="9">
    <source>
        <dbReference type="ARBA" id="ARBA00029596"/>
    </source>
</evidence>
<dbReference type="SUPFAM" id="SSF89562">
    <property type="entry name" value="RraA-like"/>
    <property type="match status" value="1"/>
</dbReference>
<evidence type="ECO:0000256" key="5">
    <source>
        <dbReference type="ARBA" id="ARBA00012213"/>
    </source>
</evidence>
<dbReference type="InterPro" id="IPR005493">
    <property type="entry name" value="RraA/RraA-like"/>
</dbReference>
<comment type="similarity">
    <text evidence="3">Belongs to the class II aldolase/RraA-like family.</text>
</comment>
<comment type="subunit">
    <text evidence="4">Homotrimer.</text>
</comment>
<evidence type="ECO:0000256" key="10">
    <source>
        <dbReference type="ARBA" id="ARBA00030169"/>
    </source>
</evidence>
<proteinExistence type="inferred from homology"/>
<comment type="catalytic activity">
    <reaction evidence="1">
        <text>4-hydroxy-4-methyl-2-oxoglutarate = 2 pyruvate</text>
        <dbReference type="Rhea" id="RHEA:22748"/>
        <dbReference type="ChEBI" id="CHEBI:15361"/>
        <dbReference type="ChEBI" id="CHEBI:58276"/>
        <dbReference type="EC" id="4.1.3.17"/>
    </reaction>
</comment>
<evidence type="ECO:0000256" key="2">
    <source>
        <dbReference type="ARBA" id="ARBA00001968"/>
    </source>
</evidence>
<organism evidence="13 14">
    <name type="scientific">Salinibacillus aidingensis</name>
    <dbReference type="NCBI Taxonomy" id="237684"/>
    <lineage>
        <taxon>Bacteria</taxon>
        <taxon>Bacillati</taxon>
        <taxon>Bacillota</taxon>
        <taxon>Bacilli</taxon>
        <taxon>Bacillales</taxon>
        <taxon>Bacillaceae</taxon>
        <taxon>Salinibacillus</taxon>
    </lineage>
</organism>
<dbReference type="CDD" id="cd16841">
    <property type="entry name" value="RraA_family"/>
    <property type="match status" value="1"/>
</dbReference>
<evidence type="ECO:0000256" key="8">
    <source>
        <dbReference type="ARBA" id="ARBA00025046"/>
    </source>
</evidence>
<sequence>MTNWLEKFQDLPVTAVSDGLDKYNHLWPTIKPVKETQKAVGYAKTVQIPPGDNQLVLKAIREAQEGEILIVDAGGYVDRAAAGDFIMGLAQTMGFTGAIINGAVRDIQEIRDLDFPVFCAGSTPAAGFKHGHGSINEPISFNGVVVHPGDLIVAEEDGVVCVPQDRIEKVYEKAQNKLKKDEEREAKVLGDRAAVVEYLDGQLNK</sequence>
<evidence type="ECO:0000256" key="4">
    <source>
        <dbReference type="ARBA" id="ARBA00011233"/>
    </source>
</evidence>
<dbReference type="PANTHER" id="PTHR33254">
    <property type="entry name" value="4-HYDROXY-4-METHYL-2-OXOGLUTARATE ALDOLASE 3-RELATED"/>
    <property type="match status" value="1"/>
</dbReference>
<dbReference type="InterPro" id="IPR036704">
    <property type="entry name" value="RraA/RraA-like_sf"/>
</dbReference>
<reference evidence="14" key="1">
    <citation type="journal article" date="2019" name="Int. J. Syst. Evol. Microbiol.">
        <title>The Global Catalogue of Microorganisms (GCM) 10K type strain sequencing project: providing services to taxonomists for standard genome sequencing and annotation.</title>
        <authorList>
            <consortium name="The Broad Institute Genomics Platform"/>
            <consortium name="The Broad Institute Genome Sequencing Center for Infectious Disease"/>
            <person name="Wu L."/>
            <person name="Ma J."/>
        </authorList>
    </citation>
    <scope>NUCLEOTIDE SEQUENCE [LARGE SCALE GENOMIC DNA]</scope>
    <source>
        <strain evidence="14">JCM 12389</strain>
    </source>
</reference>
<dbReference type="EC" id="4.1.1.112" evidence="6"/>
<protein>
    <recommendedName>
        <fullName evidence="7">Putative 4-hydroxy-4-methyl-2-oxoglutarate aldolase</fullName>
        <ecNumber evidence="6">4.1.1.112</ecNumber>
        <ecNumber evidence="5">4.1.3.17</ecNumber>
    </recommendedName>
    <alternativeName>
        <fullName evidence="11">Oxaloacetate decarboxylase</fullName>
    </alternativeName>
    <alternativeName>
        <fullName evidence="9">Regulator of ribonuclease activity homolog</fullName>
    </alternativeName>
    <alternativeName>
        <fullName evidence="10">RraA-like protein</fullName>
    </alternativeName>
</protein>
<keyword evidence="14" id="KW-1185">Reference proteome</keyword>
<evidence type="ECO:0000256" key="12">
    <source>
        <dbReference type="ARBA" id="ARBA00047973"/>
    </source>
</evidence>
<evidence type="ECO:0000256" key="3">
    <source>
        <dbReference type="ARBA" id="ARBA00008621"/>
    </source>
</evidence>
<name>A0ABP3KSP2_9BACI</name>
<dbReference type="Gene3D" id="3.50.30.40">
    <property type="entry name" value="Ribonuclease E inhibitor RraA/RraA-like"/>
    <property type="match status" value="1"/>
</dbReference>
<accession>A0ABP3KSP2</accession>
<dbReference type="Pfam" id="PF03737">
    <property type="entry name" value="RraA-like"/>
    <property type="match status" value="1"/>
</dbReference>
<evidence type="ECO:0000313" key="14">
    <source>
        <dbReference type="Proteomes" id="UP001500880"/>
    </source>
</evidence>
<dbReference type="EMBL" id="BAAADO010000002">
    <property type="protein sequence ID" value="GAA0485211.1"/>
    <property type="molecule type" value="Genomic_DNA"/>
</dbReference>
<evidence type="ECO:0000313" key="13">
    <source>
        <dbReference type="EMBL" id="GAA0485211.1"/>
    </source>
</evidence>
<dbReference type="Proteomes" id="UP001500880">
    <property type="component" value="Unassembled WGS sequence"/>
</dbReference>
<evidence type="ECO:0000256" key="6">
    <source>
        <dbReference type="ARBA" id="ARBA00012947"/>
    </source>
</evidence>
<comment type="function">
    <text evidence="8">Catalyzes the aldol cleavage of 4-hydroxy-4-methyl-2-oxoglutarate (HMG) into 2 molecules of pyruvate. Also contains a secondary oxaloacetate (OAA) decarboxylase activity due to the common pyruvate enolate transition state formed following C-C bond cleavage in the retro-aldol and decarboxylation reactions.</text>
</comment>
<evidence type="ECO:0000256" key="7">
    <source>
        <dbReference type="ARBA" id="ARBA00016549"/>
    </source>
</evidence>
<dbReference type="EC" id="4.1.3.17" evidence="5"/>